<feature type="region of interest" description="Disordered" evidence="10">
    <location>
        <begin position="383"/>
        <end position="403"/>
    </location>
</feature>
<evidence type="ECO:0000259" key="13">
    <source>
        <dbReference type="PROSITE" id="PS51384"/>
    </source>
</evidence>
<dbReference type="PROSITE" id="PS00197">
    <property type="entry name" value="2FE2S_FER_1"/>
    <property type="match status" value="1"/>
</dbReference>
<dbReference type="GO" id="GO:0016491">
    <property type="term" value="F:oxidoreductase activity"/>
    <property type="evidence" value="ECO:0007669"/>
    <property type="project" value="UniProtKB-KW"/>
</dbReference>
<dbReference type="CDD" id="cd06215">
    <property type="entry name" value="FNR_iron_sulfur_binding_1"/>
    <property type="match status" value="1"/>
</dbReference>
<keyword evidence="3" id="KW-0285">Flavoprotein</keyword>
<dbReference type="InterPro" id="IPR008984">
    <property type="entry name" value="SMAD_FHA_dom_sf"/>
</dbReference>
<dbReference type="eggNOG" id="COG1716">
    <property type="taxonomic scope" value="Bacteria"/>
</dbReference>
<keyword evidence="4" id="KW-0001">2Fe-2S</keyword>
<accession>B1WNU6</accession>
<dbReference type="InterPro" id="IPR001709">
    <property type="entry name" value="Flavoprot_Pyr_Nucl_cyt_Rdtase"/>
</dbReference>
<keyword evidence="15" id="KW-1185">Reference proteome</keyword>
<sequence>MLNLKVFNYTIGEFQDKTLTPDQIKREWIIGRATTCDLVLATPEVSRVHGRIGYDQGQYYFSDLGSTDGSRVNHETAMVNQRYALKPDDIIRIGDFVLAVQGMEKNLETTISNHKILETNVASWTQEDLTVKCIRIIEETEDVKTFSFVAEPAISFAYQPGQFVTLNLNIDGKPVKRAYSISSTPTRPHLLEITVKRVPSPPNAPHVPPGLVSNWLHDRLKVGDQIQLSGGPMGKFTCAKDSNPKLLLISAGSGVTPMISMARWLYDTAGKQDVVFVYCGRRCSDIIMAQELQLMAARNPHFHLAISLTQPDPGQPWLGYRGRLSEQMLSTMVSDFRERSVYVCGPDGFMKGVKTLLGNMGLPPENYHEESFGVGKKQAKVTSPVKLQGSGEQGEGEKIEKPSSKPAIAFIESGKTVTCDGQESILEVAQQEGINIRSGCMQGVCGACKKRKRKGNIRYEGEPDGLDQQEQEEGFILPCIAYAVDEIEIEA</sequence>
<evidence type="ECO:0000256" key="9">
    <source>
        <dbReference type="ARBA" id="ARBA00023014"/>
    </source>
</evidence>
<feature type="domain" description="FAD-binding FR-type" evidence="13">
    <location>
        <begin position="126"/>
        <end position="239"/>
    </location>
</feature>
<dbReference type="SUPFAM" id="SSF52343">
    <property type="entry name" value="Ferredoxin reductase-like, C-terminal NADP-linked domain"/>
    <property type="match status" value="1"/>
</dbReference>
<evidence type="ECO:0000256" key="2">
    <source>
        <dbReference type="ARBA" id="ARBA00013903"/>
    </source>
</evidence>
<dbReference type="HOGENOM" id="CLU_003827_14_3_3"/>
<evidence type="ECO:0000313" key="15">
    <source>
        <dbReference type="Proteomes" id="UP000001203"/>
    </source>
</evidence>
<dbReference type="Proteomes" id="UP000001203">
    <property type="component" value="Chromosome circular"/>
</dbReference>
<dbReference type="InterPro" id="IPR008333">
    <property type="entry name" value="Cbr1-like_FAD-bd_dom"/>
</dbReference>
<keyword evidence="6" id="KW-0274">FAD</keyword>
<dbReference type="InterPro" id="IPR001433">
    <property type="entry name" value="OxRdtase_FAD/NAD-bd"/>
</dbReference>
<dbReference type="STRING" id="43989.cce_2175"/>
<dbReference type="PRINTS" id="PR00371">
    <property type="entry name" value="FPNCR"/>
</dbReference>
<dbReference type="Gene3D" id="3.10.20.30">
    <property type="match status" value="1"/>
</dbReference>
<dbReference type="OrthoDB" id="9801223at2"/>
<dbReference type="InterPro" id="IPR039261">
    <property type="entry name" value="FNR_nucleotide-bd"/>
</dbReference>
<dbReference type="InterPro" id="IPR000253">
    <property type="entry name" value="FHA_dom"/>
</dbReference>
<dbReference type="CDD" id="cd00060">
    <property type="entry name" value="FHA"/>
    <property type="match status" value="1"/>
</dbReference>
<feature type="domain" description="FHA" evidence="11">
    <location>
        <begin position="28"/>
        <end position="77"/>
    </location>
</feature>
<dbReference type="PROSITE" id="PS51384">
    <property type="entry name" value="FAD_FR"/>
    <property type="match status" value="1"/>
</dbReference>
<dbReference type="Gene3D" id="2.60.200.20">
    <property type="match status" value="1"/>
</dbReference>
<dbReference type="Pfam" id="PF00970">
    <property type="entry name" value="FAD_binding_6"/>
    <property type="match status" value="1"/>
</dbReference>
<evidence type="ECO:0000256" key="6">
    <source>
        <dbReference type="ARBA" id="ARBA00022827"/>
    </source>
</evidence>
<evidence type="ECO:0000259" key="12">
    <source>
        <dbReference type="PROSITE" id="PS51085"/>
    </source>
</evidence>
<gene>
    <name evidence="14" type="ordered locus">cce_2175</name>
</gene>
<evidence type="ECO:0000256" key="3">
    <source>
        <dbReference type="ARBA" id="ARBA00022630"/>
    </source>
</evidence>
<evidence type="ECO:0000256" key="10">
    <source>
        <dbReference type="SAM" id="MobiDB-lite"/>
    </source>
</evidence>
<dbReference type="GO" id="GO:0051537">
    <property type="term" value="F:2 iron, 2 sulfur cluster binding"/>
    <property type="evidence" value="ECO:0007669"/>
    <property type="project" value="UniProtKB-KW"/>
</dbReference>
<dbReference type="InterPro" id="IPR001041">
    <property type="entry name" value="2Fe-2S_ferredoxin-type"/>
</dbReference>
<reference evidence="14 15" key="1">
    <citation type="journal article" date="2008" name="Proc. Natl. Acad. Sci. U.S.A.">
        <title>The genome of Cyanothece 51142, a unicellular diazotrophic cyanobacterium important in the marine nitrogen cycle.</title>
        <authorList>
            <person name="Welsh E.A."/>
            <person name="Liberton M."/>
            <person name="Stoeckel J."/>
            <person name="Loh T."/>
            <person name="Elvitigala T."/>
            <person name="Wang C."/>
            <person name="Wollam A."/>
            <person name="Fulton R.S."/>
            <person name="Clifton S.W."/>
            <person name="Jacobs J.M."/>
            <person name="Aurora R."/>
            <person name="Ghosh B.K."/>
            <person name="Sherman L.A."/>
            <person name="Smith R.D."/>
            <person name="Wilson R.K."/>
            <person name="Pakrasi H.B."/>
        </authorList>
    </citation>
    <scope>NUCLEOTIDE SEQUENCE [LARGE SCALE GENOMIC DNA]</scope>
    <source>
        <strain evidence="15">ATCC 51142 / BH68</strain>
    </source>
</reference>
<dbReference type="Pfam" id="PF00111">
    <property type="entry name" value="Fer2"/>
    <property type="match status" value="1"/>
</dbReference>
<feature type="domain" description="2Fe-2S ferredoxin-type" evidence="12">
    <location>
        <begin position="406"/>
        <end position="491"/>
    </location>
</feature>
<dbReference type="Gene3D" id="2.40.30.10">
    <property type="entry name" value="Translation factors"/>
    <property type="match status" value="1"/>
</dbReference>
<keyword evidence="8" id="KW-0408">Iron</keyword>
<dbReference type="SUPFAM" id="SSF49879">
    <property type="entry name" value="SMAD/FHA domain"/>
    <property type="match status" value="1"/>
</dbReference>
<dbReference type="InterPro" id="IPR006058">
    <property type="entry name" value="2Fe2S_fd_BS"/>
</dbReference>
<evidence type="ECO:0000256" key="5">
    <source>
        <dbReference type="ARBA" id="ARBA00022723"/>
    </source>
</evidence>
<dbReference type="CDD" id="cd00207">
    <property type="entry name" value="fer2"/>
    <property type="match status" value="1"/>
</dbReference>
<dbReference type="Gene3D" id="3.40.50.80">
    <property type="entry name" value="Nucleotide-binding domain of ferredoxin-NADP reductase (FNR) module"/>
    <property type="match status" value="1"/>
</dbReference>
<dbReference type="AlphaFoldDB" id="B1WNU6"/>
<organism evidence="14 15">
    <name type="scientific">Crocosphaera subtropica (strain ATCC 51142 / BH68)</name>
    <name type="common">Cyanothece sp. (strain ATCC 51142)</name>
    <dbReference type="NCBI Taxonomy" id="43989"/>
    <lineage>
        <taxon>Bacteria</taxon>
        <taxon>Bacillati</taxon>
        <taxon>Cyanobacteriota</taxon>
        <taxon>Cyanophyceae</taxon>
        <taxon>Oscillatoriophycideae</taxon>
        <taxon>Chroococcales</taxon>
        <taxon>Aphanothecaceae</taxon>
        <taxon>Crocosphaera</taxon>
        <taxon>Crocosphaera subtropica</taxon>
    </lineage>
</organism>
<keyword evidence="7" id="KW-0560">Oxidoreductase</keyword>
<name>B1WNU6_CROS5</name>
<evidence type="ECO:0000313" key="14">
    <source>
        <dbReference type="EMBL" id="ACB51525.1"/>
    </source>
</evidence>
<proteinExistence type="predicted"/>
<dbReference type="EMBL" id="CP000806">
    <property type="protein sequence ID" value="ACB51525.1"/>
    <property type="molecule type" value="Genomic_DNA"/>
</dbReference>
<dbReference type="InterPro" id="IPR017927">
    <property type="entry name" value="FAD-bd_FR_type"/>
</dbReference>
<dbReference type="InterPro" id="IPR036010">
    <property type="entry name" value="2Fe-2S_ferredoxin-like_sf"/>
</dbReference>
<keyword evidence="9" id="KW-0411">Iron-sulfur</keyword>
<dbReference type="InterPro" id="IPR017938">
    <property type="entry name" value="Riboflavin_synthase-like_b-brl"/>
</dbReference>
<dbReference type="eggNOG" id="COG1018">
    <property type="taxonomic scope" value="Bacteria"/>
</dbReference>
<dbReference type="Pfam" id="PF00498">
    <property type="entry name" value="FHA"/>
    <property type="match status" value="1"/>
</dbReference>
<evidence type="ECO:0000259" key="11">
    <source>
        <dbReference type="PROSITE" id="PS50006"/>
    </source>
</evidence>
<dbReference type="InterPro" id="IPR050415">
    <property type="entry name" value="MRET"/>
</dbReference>
<dbReference type="GO" id="GO:0046872">
    <property type="term" value="F:metal ion binding"/>
    <property type="evidence" value="ECO:0007669"/>
    <property type="project" value="UniProtKB-KW"/>
</dbReference>
<keyword evidence="5" id="KW-0479">Metal-binding</keyword>
<dbReference type="Pfam" id="PF00175">
    <property type="entry name" value="NAD_binding_1"/>
    <property type="match status" value="1"/>
</dbReference>
<evidence type="ECO:0000256" key="8">
    <source>
        <dbReference type="ARBA" id="ARBA00023004"/>
    </source>
</evidence>
<dbReference type="SUPFAM" id="SSF54292">
    <property type="entry name" value="2Fe-2S ferredoxin-like"/>
    <property type="match status" value="1"/>
</dbReference>
<evidence type="ECO:0000256" key="1">
    <source>
        <dbReference type="ARBA" id="ARBA00001974"/>
    </source>
</evidence>
<comment type="cofactor">
    <cofactor evidence="1">
        <name>FAD</name>
        <dbReference type="ChEBI" id="CHEBI:57692"/>
    </cofactor>
</comment>
<evidence type="ECO:0000256" key="4">
    <source>
        <dbReference type="ARBA" id="ARBA00022714"/>
    </source>
</evidence>
<evidence type="ECO:0000256" key="7">
    <source>
        <dbReference type="ARBA" id="ARBA00023002"/>
    </source>
</evidence>
<dbReference type="KEGG" id="cyt:cce_2175"/>
<dbReference type="PANTHER" id="PTHR47354:SF6">
    <property type="entry name" value="NADH OXIDOREDUCTASE HCR"/>
    <property type="match status" value="1"/>
</dbReference>
<dbReference type="InterPro" id="IPR012675">
    <property type="entry name" value="Beta-grasp_dom_sf"/>
</dbReference>
<dbReference type="PROSITE" id="PS51085">
    <property type="entry name" value="2FE2S_FER_2"/>
    <property type="match status" value="1"/>
</dbReference>
<protein>
    <recommendedName>
        <fullName evidence="2">Ferredoxin--NADP reductase</fullName>
    </recommendedName>
</protein>
<dbReference type="PROSITE" id="PS50006">
    <property type="entry name" value="FHA_DOMAIN"/>
    <property type="match status" value="1"/>
</dbReference>
<dbReference type="RefSeq" id="WP_009546926.1">
    <property type="nucleotide sequence ID" value="NC_010546.1"/>
</dbReference>
<dbReference type="SUPFAM" id="SSF63380">
    <property type="entry name" value="Riboflavin synthase domain-like"/>
    <property type="match status" value="1"/>
</dbReference>
<dbReference type="SMART" id="SM00240">
    <property type="entry name" value="FHA"/>
    <property type="match status" value="1"/>
</dbReference>
<dbReference type="PANTHER" id="PTHR47354">
    <property type="entry name" value="NADH OXIDOREDUCTASE HCR"/>
    <property type="match status" value="1"/>
</dbReference>